<protein>
    <submittedName>
        <fullName evidence="1">Uncharacterized protein</fullName>
    </submittedName>
</protein>
<organism evidence="1 2">
    <name type="scientific">Mycobacterium tuberculosis</name>
    <dbReference type="NCBI Taxonomy" id="1773"/>
    <lineage>
        <taxon>Bacteria</taxon>
        <taxon>Bacillati</taxon>
        <taxon>Actinomycetota</taxon>
        <taxon>Actinomycetes</taxon>
        <taxon>Mycobacteriales</taxon>
        <taxon>Mycobacteriaceae</taxon>
        <taxon>Mycobacterium</taxon>
        <taxon>Mycobacterium tuberculosis complex</taxon>
    </lineage>
</organism>
<gene>
    <name evidence="1" type="ORF">ERS007681_04501</name>
</gene>
<proteinExistence type="predicted"/>
<evidence type="ECO:0000313" key="2">
    <source>
        <dbReference type="Proteomes" id="UP000048289"/>
    </source>
</evidence>
<dbReference type="EMBL" id="CFOE01001129">
    <property type="protein sequence ID" value="CFE48397.1"/>
    <property type="molecule type" value="Genomic_DNA"/>
</dbReference>
<sequence length="67" mass="6827">MVFKFISSGILGLPQSRPCENVQSVVTTRPAAMTSSIGLLANEDNPITVPRAAAARATATSPPGSTA</sequence>
<dbReference type="Proteomes" id="UP000048289">
    <property type="component" value="Unassembled WGS sequence"/>
</dbReference>
<reference evidence="1 2" key="1">
    <citation type="submission" date="2015-03" db="EMBL/GenBank/DDBJ databases">
        <authorList>
            <consortium name="Pathogen Informatics"/>
        </authorList>
    </citation>
    <scope>NUCLEOTIDE SEQUENCE [LARGE SCALE GENOMIC DNA]</scope>
    <source>
        <strain evidence="1 2">G09901357</strain>
    </source>
</reference>
<evidence type="ECO:0000313" key="1">
    <source>
        <dbReference type="EMBL" id="CFE48397.1"/>
    </source>
</evidence>
<accession>A0A654TIX6</accession>
<dbReference type="AlphaFoldDB" id="A0A654TIX6"/>
<name>A0A654TIX6_MYCTX</name>